<accession>A0ABN7PGU0</accession>
<feature type="non-terminal residue" evidence="2">
    <location>
        <position position="86"/>
    </location>
</feature>
<keyword evidence="3" id="KW-1185">Reference proteome</keyword>
<feature type="region of interest" description="Disordered" evidence="1">
    <location>
        <begin position="1"/>
        <end position="26"/>
    </location>
</feature>
<organism evidence="2 3">
    <name type="scientific">Timema podura</name>
    <name type="common">Walking stick</name>
    <dbReference type="NCBI Taxonomy" id="61482"/>
    <lineage>
        <taxon>Eukaryota</taxon>
        <taxon>Metazoa</taxon>
        <taxon>Ecdysozoa</taxon>
        <taxon>Arthropoda</taxon>
        <taxon>Hexapoda</taxon>
        <taxon>Insecta</taxon>
        <taxon>Pterygota</taxon>
        <taxon>Neoptera</taxon>
        <taxon>Polyneoptera</taxon>
        <taxon>Phasmatodea</taxon>
        <taxon>Timematodea</taxon>
        <taxon>Timematoidea</taxon>
        <taxon>Timematidae</taxon>
        <taxon>Timema</taxon>
    </lineage>
</organism>
<evidence type="ECO:0000256" key="1">
    <source>
        <dbReference type="SAM" id="MobiDB-lite"/>
    </source>
</evidence>
<gene>
    <name evidence="2" type="ORF">TPAB3V08_LOCUS13926</name>
</gene>
<dbReference type="Proteomes" id="UP001153148">
    <property type="component" value="Unassembled WGS sequence"/>
</dbReference>
<proteinExistence type="predicted"/>
<evidence type="ECO:0000313" key="2">
    <source>
        <dbReference type="EMBL" id="CAG2066983.1"/>
    </source>
</evidence>
<comment type="caution">
    <text evidence="2">The sequence shown here is derived from an EMBL/GenBank/DDBJ whole genome shotgun (WGS) entry which is preliminary data.</text>
</comment>
<sequence length="86" mass="9898">VIKSKKQEFSQGQKRYIDAPSTPEDVPVEVVDPALRLRDDLDEQDENDVGQKKRLAFLDLMIESSQKEGTLTDEEIKEEVDTIMFE</sequence>
<feature type="non-terminal residue" evidence="2">
    <location>
        <position position="1"/>
    </location>
</feature>
<dbReference type="EMBL" id="CAJPIN010061777">
    <property type="protein sequence ID" value="CAG2066983.1"/>
    <property type="molecule type" value="Genomic_DNA"/>
</dbReference>
<protein>
    <submittedName>
        <fullName evidence="2">Uncharacterized protein</fullName>
    </submittedName>
</protein>
<name>A0ABN7PGU0_TIMPD</name>
<reference evidence="2" key="1">
    <citation type="submission" date="2021-03" db="EMBL/GenBank/DDBJ databases">
        <authorList>
            <person name="Tran Van P."/>
        </authorList>
    </citation>
    <scope>NUCLEOTIDE SEQUENCE</scope>
</reference>
<evidence type="ECO:0000313" key="3">
    <source>
        <dbReference type="Proteomes" id="UP001153148"/>
    </source>
</evidence>